<dbReference type="PANTHER" id="PTHR43394">
    <property type="entry name" value="ATP-DEPENDENT PERMEASE MDL1, MITOCHONDRIAL"/>
    <property type="match status" value="1"/>
</dbReference>
<feature type="transmembrane region" description="Helical" evidence="9">
    <location>
        <begin position="291"/>
        <end position="309"/>
    </location>
</feature>
<feature type="transmembrane region" description="Helical" evidence="9">
    <location>
        <begin position="485"/>
        <end position="509"/>
    </location>
</feature>
<evidence type="ECO:0000256" key="8">
    <source>
        <dbReference type="SAM" id="MobiDB-lite"/>
    </source>
</evidence>
<evidence type="ECO:0000313" key="12">
    <source>
        <dbReference type="EMBL" id="HIV11432.1"/>
    </source>
</evidence>
<feature type="compositionally biased region" description="Basic and acidic residues" evidence="8">
    <location>
        <begin position="146"/>
        <end position="158"/>
    </location>
</feature>
<evidence type="ECO:0000256" key="9">
    <source>
        <dbReference type="SAM" id="Phobius"/>
    </source>
</evidence>
<dbReference type="GO" id="GO:0016887">
    <property type="term" value="F:ATP hydrolysis activity"/>
    <property type="evidence" value="ECO:0007669"/>
    <property type="project" value="InterPro"/>
</dbReference>
<evidence type="ECO:0000256" key="4">
    <source>
        <dbReference type="ARBA" id="ARBA00022741"/>
    </source>
</evidence>
<dbReference type="InterPro" id="IPR017871">
    <property type="entry name" value="ABC_transporter-like_CS"/>
</dbReference>
<feature type="transmembrane region" description="Helical" evidence="9">
    <location>
        <begin position="253"/>
        <end position="271"/>
    </location>
</feature>
<gene>
    <name evidence="12" type="ORF">IAD28_07055</name>
</gene>
<evidence type="ECO:0000256" key="3">
    <source>
        <dbReference type="ARBA" id="ARBA00022692"/>
    </source>
</evidence>
<dbReference type="GO" id="GO:0005886">
    <property type="term" value="C:plasma membrane"/>
    <property type="evidence" value="ECO:0007669"/>
    <property type="project" value="UniProtKB-SubCell"/>
</dbReference>
<dbReference type="PROSITE" id="PS50929">
    <property type="entry name" value="ABC_TM1F"/>
    <property type="match status" value="1"/>
</dbReference>
<dbReference type="InterPro" id="IPR039421">
    <property type="entry name" value="Type_1_exporter"/>
</dbReference>
<dbReference type="EMBL" id="DVOL01000102">
    <property type="protein sequence ID" value="HIV11432.1"/>
    <property type="molecule type" value="Genomic_DNA"/>
</dbReference>
<dbReference type="GO" id="GO:0015421">
    <property type="term" value="F:ABC-type oligopeptide transporter activity"/>
    <property type="evidence" value="ECO:0007669"/>
    <property type="project" value="TreeGrafter"/>
</dbReference>
<dbReference type="Pfam" id="PF00664">
    <property type="entry name" value="ABC_membrane"/>
    <property type="match status" value="1"/>
</dbReference>
<keyword evidence="7 9" id="KW-0472">Membrane</keyword>
<comment type="caution">
    <text evidence="12">The sequence shown here is derived from an EMBL/GenBank/DDBJ whole genome shotgun (WGS) entry which is preliminary data.</text>
</comment>
<dbReference type="SMART" id="SM00382">
    <property type="entry name" value="AAA"/>
    <property type="match status" value="1"/>
</dbReference>
<comment type="subcellular location">
    <subcellularLocation>
        <location evidence="1">Cell membrane</location>
        <topology evidence="1">Multi-pass membrane protein</topology>
    </subcellularLocation>
</comment>
<evidence type="ECO:0000256" key="2">
    <source>
        <dbReference type="ARBA" id="ARBA00022448"/>
    </source>
</evidence>
<dbReference type="InterPro" id="IPR003593">
    <property type="entry name" value="AAA+_ATPase"/>
</dbReference>
<evidence type="ECO:0000256" key="7">
    <source>
        <dbReference type="ARBA" id="ARBA00023136"/>
    </source>
</evidence>
<dbReference type="InterPro" id="IPR027417">
    <property type="entry name" value="P-loop_NTPase"/>
</dbReference>
<dbReference type="Gene3D" id="1.20.1560.10">
    <property type="entry name" value="ABC transporter type 1, transmembrane domain"/>
    <property type="match status" value="1"/>
</dbReference>
<reference evidence="12" key="2">
    <citation type="journal article" date="2021" name="PeerJ">
        <title>Extensive microbial diversity within the chicken gut microbiome revealed by metagenomics and culture.</title>
        <authorList>
            <person name="Gilroy R."/>
            <person name="Ravi A."/>
            <person name="Getino M."/>
            <person name="Pursley I."/>
            <person name="Horton D.L."/>
            <person name="Alikhan N.F."/>
            <person name="Baker D."/>
            <person name="Gharbi K."/>
            <person name="Hall N."/>
            <person name="Watson M."/>
            <person name="Adriaenssens E.M."/>
            <person name="Foster-Nyarko E."/>
            <person name="Jarju S."/>
            <person name="Secka A."/>
            <person name="Antonio M."/>
            <person name="Oren A."/>
            <person name="Chaudhuri R.R."/>
            <person name="La Ragione R."/>
            <person name="Hildebrand F."/>
            <person name="Pallen M.J."/>
        </authorList>
    </citation>
    <scope>NUCLEOTIDE SEQUENCE</scope>
    <source>
        <strain evidence="12">1370</strain>
    </source>
</reference>
<organism evidence="12 13">
    <name type="scientific">Candidatus Faeciplasma avium</name>
    <dbReference type="NCBI Taxonomy" id="2840798"/>
    <lineage>
        <taxon>Bacteria</taxon>
        <taxon>Bacillati</taxon>
        <taxon>Bacillota</taxon>
        <taxon>Clostridia</taxon>
        <taxon>Eubacteriales</taxon>
        <taxon>Oscillospiraceae</taxon>
        <taxon>Oscillospiraceae incertae sedis</taxon>
        <taxon>Candidatus Faeciplasma</taxon>
    </lineage>
</organism>
<keyword evidence="6 9" id="KW-1133">Transmembrane helix</keyword>
<dbReference type="PROSITE" id="PS50893">
    <property type="entry name" value="ABC_TRANSPORTER_2"/>
    <property type="match status" value="1"/>
</dbReference>
<dbReference type="InterPro" id="IPR011527">
    <property type="entry name" value="ABC1_TM_dom"/>
</dbReference>
<dbReference type="SUPFAM" id="SSF90123">
    <property type="entry name" value="ABC transporter transmembrane region"/>
    <property type="match status" value="1"/>
</dbReference>
<keyword evidence="2" id="KW-0813">Transport</keyword>
<keyword evidence="4" id="KW-0547">Nucleotide-binding</keyword>
<sequence length="825" mass="93440">MKYFDILPELVGEELKKRGVPLDQLLYCVKADLDGKGEYYDVYVTFTKDNLYVISGYEEYPDLKKRSQLAMGAKKGLFGRKAIGADNLQAMTEYRVIGFEEYSIARIKNIFVDRHQNSARLIIAMLRDGEKEDFLNKADAPCGELPPEKDGPPTPDEGKRFDWFGQTYDHERENIQLARFSIGYSEKFERFCERLNKTHRGEEIDDSQLDSLNTVCPTCHQPYPNPNRPICPRCMNKKAIAWKLIGMFKEFKGALALIMLSLLISNVLAVISPWFGSKMLYDDVLTEGGRFYGRILLVIGLMVFTNILSKLTGVIHGLITSSIVPSVTHRLRTKIYGAMNKLSLQFFTNKQTGSLMSRVDRDSNNVYSFFVDIVPYGVQNIIKLVGVAATLFFVSPMMTLAIFAIISILMFFDNRIYFSQRKLYRKLDVAMRSLNSVLSDVMNGQRVVKSFAKEDKEIARYEKKNDTAYEVNTRINNRIASTVPFIWGLYSITSLILFCVGCYLIIIHHEFGGEVFTYGALQVILSYTGMIYEPIDFFMWIGDRWARCIDAASRMFEILDAKPTVAESEDPVHIESMKGDIEFKNVFFEYEAGRQILKNLSFKVEAGQMFGIVGRTGAGKSTIINLMARLYDVTSGEITIDGVPIKKIAMSDLRKNIGIVSQETYLFIGTIADNIRYVKPDATMEEVIEAAKSANAHEFITKLPDGYNTRIGAGGVSLSGGERQRISIARAIIQSPNILILDEATASMDTRTERKIQVAIDALKEGRTIISIAHRLSTLRDADMLCVIDNGELKELGTHDQLIRQKGKYFELYKLQFDALKFIEQ</sequence>
<dbReference type="Gene3D" id="3.40.50.300">
    <property type="entry name" value="P-loop containing nucleotide triphosphate hydrolases"/>
    <property type="match status" value="1"/>
</dbReference>
<dbReference type="PROSITE" id="PS00211">
    <property type="entry name" value="ABC_TRANSPORTER_1"/>
    <property type="match status" value="1"/>
</dbReference>
<evidence type="ECO:0000259" key="10">
    <source>
        <dbReference type="PROSITE" id="PS50893"/>
    </source>
</evidence>
<proteinExistence type="predicted"/>
<name>A0A9D1NRE1_9FIRM</name>
<feature type="domain" description="ABC transporter" evidence="10">
    <location>
        <begin position="581"/>
        <end position="815"/>
    </location>
</feature>
<keyword evidence="3 9" id="KW-0812">Transmembrane</keyword>
<dbReference type="SUPFAM" id="SSF52540">
    <property type="entry name" value="P-loop containing nucleoside triphosphate hydrolases"/>
    <property type="match status" value="1"/>
</dbReference>
<dbReference type="GO" id="GO:0005524">
    <property type="term" value="F:ATP binding"/>
    <property type="evidence" value="ECO:0007669"/>
    <property type="project" value="UniProtKB-KW"/>
</dbReference>
<dbReference type="InterPro" id="IPR036640">
    <property type="entry name" value="ABC1_TM_sf"/>
</dbReference>
<feature type="region of interest" description="Disordered" evidence="8">
    <location>
        <begin position="139"/>
        <end position="158"/>
    </location>
</feature>
<dbReference type="AlphaFoldDB" id="A0A9D1NRE1"/>
<reference evidence="12" key="1">
    <citation type="submission" date="2020-10" db="EMBL/GenBank/DDBJ databases">
        <authorList>
            <person name="Gilroy R."/>
        </authorList>
    </citation>
    <scope>NUCLEOTIDE SEQUENCE</scope>
    <source>
        <strain evidence="12">1370</strain>
    </source>
</reference>
<protein>
    <submittedName>
        <fullName evidence="12">ABC transporter ATP-binding protein</fullName>
    </submittedName>
</protein>
<evidence type="ECO:0000259" key="11">
    <source>
        <dbReference type="PROSITE" id="PS50929"/>
    </source>
</evidence>
<dbReference type="Proteomes" id="UP000823960">
    <property type="component" value="Unassembled WGS sequence"/>
</dbReference>
<dbReference type="Pfam" id="PF00005">
    <property type="entry name" value="ABC_tran"/>
    <property type="match status" value="1"/>
</dbReference>
<evidence type="ECO:0000256" key="6">
    <source>
        <dbReference type="ARBA" id="ARBA00022989"/>
    </source>
</evidence>
<dbReference type="PANTHER" id="PTHR43394:SF1">
    <property type="entry name" value="ATP-BINDING CASSETTE SUB-FAMILY B MEMBER 10, MITOCHONDRIAL"/>
    <property type="match status" value="1"/>
</dbReference>
<dbReference type="FunFam" id="3.40.50.300:FF:000287">
    <property type="entry name" value="Multidrug ABC transporter ATP-binding protein"/>
    <property type="match status" value="1"/>
</dbReference>
<evidence type="ECO:0000256" key="1">
    <source>
        <dbReference type="ARBA" id="ARBA00004651"/>
    </source>
</evidence>
<evidence type="ECO:0000256" key="5">
    <source>
        <dbReference type="ARBA" id="ARBA00022840"/>
    </source>
</evidence>
<accession>A0A9D1NRE1</accession>
<keyword evidence="5 12" id="KW-0067">ATP-binding</keyword>
<dbReference type="InterPro" id="IPR003439">
    <property type="entry name" value="ABC_transporter-like_ATP-bd"/>
</dbReference>
<feature type="domain" description="ABC transmembrane type-1" evidence="11">
    <location>
        <begin position="256"/>
        <end position="547"/>
    </location>
</feature>
<evidence type="ECO:0000313" key="13">
    <source>
        <dbReference type="Proteomes" id="UP000823960"/>
    </source>
</evidence>
<feature type="transmembrane region" description="Helical" evidence="9">
    <location>
        <begin position="388"/>
        <end position="412"/>
    </location>
</feature>